<proteinExistence type="predicted"/>
<keyword evidence="2 5" id="KW-0812">Transmembrane</keyword>
<evidence type="ECO:0000313" key="7">
    <source>
        <dbReference type="EMBL" id="TFK24504.1"/>
    </source>
</evidence>
<accession>A0A5C3KVP0</accession>
<dbReference type="OrthoDB" id="3066029at2759"/>
<feature type="transmembrane region" description="Helical" evidence="5">
    <location>
        <begin position="450"/>
        <end position="471"/>
    </location>
</feature>
<feature type="domain" description="Major facilitator superfamily (MFS) profile" evidence="6">
    <location>
        <begin position="44"/>
        <end position="475"/>
    </location>
</feature>
<reference evidence="7 8" key="1">
    <citation type="journal article" date="2019" name="Nat. Ecol. Evol.">
        <title>Megaphylogeny resolves global patterns of mushroom evolution.</title>
        <authorList>
            <person name="Varga T."/>
            <person name="Krizsan K."/>
            <person name="Foldi C."/>
            <person name="Dima B."/>
            <person name="Sanchez-Garcia M."/>
            <person name="Sanchez-Ramirez S."/>
            <person name="Szollosi G.J."/>
            <person name="Szarkandi J.G."/>
            <person name="Papp V."/>
            <person name="Albert L."/>
            <person name="Andreopoulos W."/>
            <person name="Angelini C."/>
            <person name="Antonin V."/>
            <person name="Barry K.W."/>
            <person name="Bougher N.L."/>
            <person name="Buchanan P."/>
            <person name="Buyck B."/>
            <person name="Bense V."/>
            <person name="Catcheside P."/>
            <person name="Chovatia M."/>
            <person name="Cooper J."/>
            <person name="Damon W."/>
            <person name="Desjardin D."/>
            <person name="Finy P."/>
            <person name="Geml J."/>
            <person name="Haridas S."/>
            <person name="Hughes K."/>
            <person name="Justo A."/>
            <person name="Karasinski D."/>
            <person name="Kautmanova I."/>
            <person name="Kiss B."/>
            <person name="Kocsube S."/>
            <person name="Kotiranta H."/>
            <person name="LaButti K.M."/>
            <person name="Lechner B.E."/>
            <person name="Liimatainen K."/>
            <person name="Lipzen A."/>
            <person name="Lukacs Z."/>
            <person name="Mihaltcheva S."/>
            <person name="Morgado L.N."/>
            <person name="Niskanen T."/>
            <person name="Noordeloos M.E."/>
            <person name="Ohm R.A."/>
            <person name="Ortiz-Santana B."/>
            <person name="Ovrebo C."/>
            <person name="Racz N."/>
            <person name="Riley R."/>
            <person name="Savchenko A."/>
            <person name="Shiryaev A."/>
            <person name="Soop K."/>
            <person name="Spirin V."/>
            <person name="Szebenyi C."/>
            <person name="Tomsovsky M."/>
            <person name="Tulloss R.E."/>
            <person name="Uehling J."/>
            <person name="Grigoriev I.V."/>
            <person name="Vagvolgyi C."/>
            <person name="Papp T."/>
            <person name="Martin F.M."/>
            <person name="Miettinen O."/>
            <person name="Hibbett D.S."/>
            <person name="Nagy L.G."/>
        </authorList>
    </citation>
    <scope>NUCLEOTIDE SEQUENCE [LARGE SCALE GENOMIC DNA]</scope>
    <source>
        <strain evidence="7 8">CBS 121175</strain>
    </source>
</reference>
<keyword evidence="4 5" id="KW-0472">Membrane</keyword>
<dbReference type="InterPro" id="IPR036259">
    <property type="entry name" value="MFS_trans_sf"/>
</dbReference>
<dbReference type="Pfam" id="PF07690">
    <property type="entry name" value="MFS_1"/>
    <property type="match status" value="1"/>
</dbReference>
<protein>
    <submittedName>
        <fullName evidence="7">MFS general substrate transporter</fullName>
    </submittedName>
</protein>
<dbReference type="SUPFAM" id="SSF103473">
    <property type="entry name" value="MFS general substrate transporter"/>
    <property type="match status" value="1"/>
</dbReference>
<evidence type="ECO:0000256" key="3">
    <source>
        <dbReference type="ARBA" id="ARBA00022989"/>
    </source>
</evidence>
<feature type="transmembrane region" description="Helical" evidence="5">
    <location>
        <begin position="422"/>
        <end position="444"/>
    </location>
</feature>
<dbReference type="InterPro" id="IPR020846">
    <property type="entry name" value="MFS_dom"/>
</dbReference>
<feature type="transmembrane region" description="Helical" evidence="5">
    <location>
        <begin position="354"/>
        <end position="379"/>
    </location>
</feature>
<organism evidence="7 8">
    <name type="scientific">Coprinopsis marcescibilis</name>
    <name type="common">Agaric fungus</name>
    <name type="synonym">Psathyrella marcescibilis</name>
    <dbReference type="NCBI Taxonomy" id="230819"/>
    <lineage>
        <taxon>Eukaryota</taxon>
        <taxon>Fungi</taxon>
        <taxon>Dikarya</taxon>
        <taxon>Basidiomycota</taxon>
        <taxon>Agaricomycotina</taxon>
        <taxon>Agaricomycetes</taxon>
        <taxon>Agaricomycetidae</taxon>
        <taxon>Agaricales</taxon>
        <taxon>Agaricineae</taxon>
        <taxon>Psathyrellaceae</taxon>
        <taxon>Coprinopsis</taxon>
    </lineage>
</organism>
<gene>
    <name evidence="7" type="ORF">FA15DRAFT_669484</name>
</gene>
<name>A0A5C3KVP0_COPMA</name>
<feature type="transmembrane region" description="Helical" evidence="5">
    <location>
        <begin position="385"/>
        <end position="410"/>
    </location>
</feature>
<feature type="transmembrane region" description="Helical" evidence="5">
    <location>
        <begin position="273"/>
        <end position="297"/>
    </location>
</feature>
<dbReference type="PANTHER" id="PTHR23502:SF64">
    <property type="entry name" value="TRANSPORTER, PUTATIVE (AFU_ORTHOLOGUE AFUA_3G11760)-RELATED"/>
    <property type="match status" value="1"/>
</dbReference>
<feature type="transmembrane region" description="Helical" evidence="5">
    <location>
        <begin position="198"/>
        <end position="218"/>
    </location>
</feature>
<feature type="transmembrane region" description="Helical" evidence="5">
    <location>
        <begin position="78"/>
        <end position="104"/>
    </location>
</feature>
<dbReference type="GO" id="GO:0005886">
    <property type="term" value="C:plasma membrane"/>
    <property type="evidence" value="ECO:0007669"/>
    <property type="project" value="TreeGrafter"/>
</dbReference>
<evidence type="ECO:0000256" key="4">
    <source>
        <dbReference type="ARBA" id="ARBA00023136"/>
    </source>
</evidence>
<evidence type="ECO:0000259" key="6">
    <source>
        <dbReference type="PROSITE" id="PS50850"/>
    </source>
</evidence>
<dbReference type="AlphaFoldDB" id="A0A5C3KVP0"/>
<dbReference type="STRING" id="230819.A0A5C3KVP0"/>
<keyword evidence="3 5" id="KW-1133">Transmembrane helix</keyword>
<evidence type="ECO:0000256" key="2">
    <source>
        <dbReference type="ARBA" id="ARBA00022692"/>
    </source>
</evidence>
<dbReference type="Gene3D" id="1.20.1250.20">
    <property type="entry name" value="MFS general substrate transporter like domains"/>
    <property type="match status" value="1"/>
</dbReference>
<feature type="transmembrane region" description="Helical" evidence="5">
    <location>
        <begin position="42"/>
        <end position="66"/>
    </location>
</feature>
<dbReference type="GO" id="GO:0022857">
    <property type="term" value="F:transmembrane transporter activity"/>
    <property type="evidence" value="ECO:0007669"/>
    <property type="project" value="InterPro"/>
</dbReference>
<dbReference type="EMBL" id="ML210199">
    <property type="protein sequence ID" value="TFK24504.1"/>
    <property type="molecule type" value="Genomic_DNA"/>
</dbReference>
<feature type="transmembrane region" description="Helical" evidence="5">
    <location>
        <begin position="110"/>
        <end position="128"/>
    </location>
</feature>
<evidence type="ECO:0000256" key="5">
    <source>
        <dbReference type="SAM" id="Phobius"/>
    </source>
</evidence>
<comment type="subcellular location">
    <subcellularLocation>
        <location evidence="1">Membrane</location>
        <topology evidence="1">Multi-pass membrane protein</topology>
    </subcellularLocation>
</comment>
<feature type="transmembrane region" description="Helical" evidence="5">
    <location>
        <begin position="309"/>
        <end position="333"/>
    </location>
</feature>
<keyword evidence="8" id="KW-1185">Reference proteome</keyword>
<dbReference type="Proteomes" id="UP000307440">
    <property type="component" value="Unassembled WGS sequence"/>
</dbReference>
<feature type="transmembrane region" description="Helical" evidence="5">
    <location>
        <begin position="171"/>
        <end position="192"/>
    </location>
</feature>
<dbReference type="PANTHER" id="PTHR23502">
    <property type="entry name" value="MAJOR FACILITATOR SUPERFAMILY"/>
    <property type="match status" value="1"/>
</dbReference>
<evidence type="ECO:0000313" key="8">
    <source>
        <dbReference type="Proteomes" id="UP000307440"/>
    </source>
</evidence>
<evidence type="ECO:0000256" key="1">
    <source>
        <dbReference type="ARBA" id="ARBA00004141"/>
    </source>
</evidence>
<dbReference type="InterPro" id="IPR011701">
    <property type="entry name" value="MFS"/>
</dbReference>
<sequence>MSGPTNEFTPLLSNDTESAVLESTKDGDVHDIYDRFTKRTKWSILAMASAGGLLPSFVGGSFIPSIPQIAKDLDSTGAVISMAVSISILASSFGALSGATYAGYYGRRPVYLYSLPLLCIGSTGVAFSRSVTSLMIWRFIQAMGCAPGQSVGAGAIGDIYRLEERGRAMSVFFSACLIGPALAPLTGGFAAHYASWRVMQFALGCIGMVLFVVMLRSFPETSHPGARKVDQLKSLVDYDGVDSRNAEPKRDWRSQLPVLLNPLSPLALLRSPILASIGIITTISLFTYQVLLVPLAYTLGVRYSITNEALIGACFIPAGVGNMIAAPIIGRISDMSVIRWKKKRNGVWYPEDRLRPALLPMITLVPLSCIASGLLSAYGSGRVGLALNLLCLFLNGLGIEMLWGPCAAYMVDVMHARSVECIAGNAGLRSALLAIGVGTILPMINSWGVVVTNTLASSMAIVGFALLCCLIRYGNELRAVVDVGFSPSGSNITP</sequence>
<dbReference type="PROSITE" id="PS50850">
    <property type="entry name" value="MFS"/>
    <property type="match status" value="1"/>
</dbReference>